<dbReference type="SUPFAM" id="SSF52129">
    <property type="entry name" value="Caspase-like"/>
    <property type="match status" value="1"/>
</dbReference>
<dbReference type="InterPro" id="IPR001810">
    <property type="entry name" value="F-box_dom"/>
</dbReference>
<keyword evidence="1" id="KW-0677">Repeat</keyword>
<evidence type="ECO:0000256" key="1">
    <source>
        <dbReference type="ARBA" id="ARBA00022737"/>
    </source>
</evidence>
<organism evidence="3 4">
    <name type="scientific">Adineta steineri</name>
    <dbReference type="NCBI Taxonomy" id="433720"/>
    <lineage>
        <taxon>Eukaryota</taxon>
        <taxon>Metazoa</taxon>
        <taxon>Spiralia</taxon>
        <taxon>Gnathifera</taxon>
        <taxon>Rotifera</taxon>
        <taxon>Eurotatoria</taxon>
        <taxon>Bdelloidea</taxon>
        <taxon>Adinetida</taxon>
        <taxon>Adinetidae</taxon>
        <taxon>Adineta</taxon>
    </lineage>
</organism>
<dbReference type="AlphaFoldDB" id="A0A819RWI1"/>
<evidence type="ECO:0000313" key="3">
    <source>
        <dbReference type="EMBL" id="CAF4044261.1"/>
    </source>
</evidence>
<comment type="caution">
    <text evidence="3">The sequence shown here is derived from an EMBL/GenBank/DDBJ whole genome shotgun (WGS) entry which is preliminary data.</text>
</comment>
<reference evidence="3" key="1">
    <citation type="submission" date="2021-02" db="EMBL/GenBank/DDBJ databases">
        <authorList>
            <person name="Nowell W R."/>
        </authorList>
    </citation>
    <scope>NUCLEOTIDE SEQUENCE</scope>
</reference>
<dbReference type="GO" id="GO:0004197">
    <property type="term" value="F:cysteine-type endopeptidase activity"/>
    <property type="evidence" value="ECO:0007669"/>
    <property type="project" value="InterPro"/>
</dbReference>
<sequence length="739" mass="84273">MSKSPLVCLPIELLHYIFDHLDAYTIVLSIRSVCTQLYTAVNSYDRFQLKFGSTENSSSNKNSPFKIISHLIQPVRVISLIFYGDYADQWFINFFLKDFGITRFNRLRSLTLYGVNSNTKEALSTTFSIIAETNLQKLHLNDIDCTTNEIAWPIQNTLEQLTIRDCSYHQYRIILCNSLRLRTLVIRNCIMDNNDQTVSSYALTTSDSTVYPQLVSLTIGDCTLSPQEVECLLTLTPSLSHLKLIASRSTLDSIFNGSYWEQFIQKKLLLLNQFQFFFTCTNKKLNDTATLDSLILPFESSFWLNNKKWFVNCGYILRESKIILYTTPLCIEVDATKRSSVFEVSLTNPKCLLILHRNYNMIYNVEEETLTAVDLSHNEIGDVGAQHLVDTLRNHQTLTTLDLSHNRIGNNGAQYLHDAFRKSKTLIQLNLEENPGSFCTIVSAAIQIRNDRTITEMDLHGKIIDDIEMQFLTDALINNETIIKLDLSQNKIGDIGIQHLADALQINRTITELDLSQNHIGDEGIQYLANALQINTTITNLKLEQNKISDIGIQYLADALKDNKVLSVLELSYNEISNNGLQYLDDALKENKTLIKLDLEGNSGSYCTTVSAAIQIRNDKIMTSEFSSSNNSTHTKQALLIGNSKHKKNSQLQYCINDTEDLSNKLGKFDIEFTVDIDLVYEQMDRMIETSNDKINPDDLLLFFFTDHGYQWSHLNFLMPIDDDRSKTNTDLEYRAISA</sequence>
<dbReference type="InterPro" id="IPR036047">
    <property type="entry name" value="F-box-like_dom_sf"/>
</dbReference>
<dbReference type="PANTHER" id="PTHR24111:SF0">
    <property type="entry name" value="LEUCINE-RICH REPEAT-CONTAINING PROTEIN"/>
    <property type="match status" value="1"/>
</dbReference>
<dbReference type="SMART" id="SM00256">
    <property type="entry name" value="FBOX"/>
    <property type="match status" value="1"/>
</dbReference>
<gene>
    <name evidence="3" type="ORF">KXQ929_LOCUS31116</name>
</gene>
<dbReference type="GO" id="GO:0006508">
    <property type="term" value="P:proteolysis"/>
    <property type="evidence" value="ECO:0007669"/>
    <property type="project" value="InterPro"/>
</dbReference>
<dbReference type="Pfam" id="PF00656">
    <property type="entry name" value="Peptidase_C14"/>
    <property type="match status" value="1"/>
</dbReference>
<dbReference type="PANTHER" id="PTHR24111">
    <property type="entry name" value="LEUCINE-RICH REPEAT-CONTAINING PROTEIN 34"/>
    <property type="match status" value="1"/>
</dbReference>
<feature type="domain" description="F-box" evidence="2">
    <location>
        <begin position="3"/>
        <end position="51"/>
    </location>
</feature>
<evidence type="ECO:0000313" key="4">
    <source>
        <dbReference type="Proteomes" id="UP000663868"/>
    </source>
</evidence>
<accession>A0A819RWI1</accession>
<dbReference type="InterPro" id="IPR029030">
    <property type="entry name" value="Caspase-like_dom_sf"/>
</dbReference>
<dbReference type="InterPro" id="IPR011600">
    <property type="entry name" value="Pept_C14_caspase"/>
</dbReference>
<dbReference type="Gene3D" id="3.40.50.1460">
    <property type="match status" value="1"/>
</dbReference>
<dbReference type="SMART" id="SM00368">
    <property type="entry name" value="LRR_RI"/>
    <property type="match status" value="6"/>
</dbReference>
<dbReference type="Pfam" id="PF13516">
    <property type="entry name" value="LRR_6"/>
    <property type="match status" value="6"/>
</dbReference>
<dbReference type="Pfam" id="PF00646">
    <property type="entry name" value="F-box"/>
    <property type="match status" value="1"/>
</dbReference>
<name>A0A819RWI1_9BILA</name>
<evidence type="ECO:0000259" key="2">
    <source>
        <dbReference type="PROSITE" id="PS50181"/>
    </source>
</evidence>
<protein>
    <recommendedName>
        <fullName evidence="2">F-box domain-containing protein</fullName>
    </recommendedName>
</protein>
<dbReference type="CDD" id="cd09917">
    <property type="entry name" value="F-box_SF"/>
    <property type="match status" value="1"/>
</dbReference>
<dbReference type="SUPFAM" id="SSF52047">
    <property type="entry name" value="RNI-like"/>
    <property type="match status" value="1"/>
</dbReference>
<dbReference type="Gene3D" id="3.80.10.10">
    <property type="entry name" value="Ribonuclease Inhibitor"/>
    <property type="match status" value="3"/>
</dbReference>
<dbReference type="InterPro" id="IPR032675">
    <property type="entry name" value="LRR_dom_sf"/>
</dbReference>
<dbReference type="PROSITE" id="PS50181">
    <property type="entry name" value="FBOX"/>
    <property type="match status" value="1"/>
</dbReference>
<dbReference type="SUPFAM" id="SSF81383">
    <property type="entry name" value="F-box domain"/>
    <property type="match status" value="1"/>
</dbReference>
<dbReference type="InterPro" id="IPR052201">
    <property type="entry name" value="LRR-containing_regulator"/>
</dbReference>
<dbReference type="Proteomes" id="UP000663868">
    <property type="component" value="Unassembled WGS sequence"/>
</dbReference>
<dbReference type="InterPro" id="IPR001611">
    <property type="entry name" value="Leu-rich_rpt"/>
</dbReference>
<proteinExistence type="predicted"/>
<dbReference type="EMBL" id="CAJOBB010003506">
    <property type="protein sequence ID" value="CAF4044261.1"/>
    <property type="molecule type" value="Genomic_DNA"/>
</dbReference>